<gene>
    <name evidence="4" type="ORF">CPT_Salva_049</name>
</gene>
<proteinExistence type="predicted"/>
<evidence type="ECO:0000313" key="5">
    <source>
        <dbReference type="Proteomes" id="UP000595272"/>
    </source>
</evidence>
<organism evidence="4 5">
    <name type="scientific">Stenotrophomonas phage Salva</name>
    <dbReference type="NCBI Taxonomy" id="2801524"/>
    <lineage>
        <taxon>Viruses</taxon>
        <taxon>Duplodnaviria</taxon>
        <taxon>Heunggongvirae</taxon>
        <taxon>Uroviricota</taxon>
        <taxon>Caudoviricetes</taxon>
        <taxon>Beaumontvirinae</taxon>
        <taxon>Salvavirus</taxon>
        <taxon>Salvavirus salva</taxon>
    </lineage>
</organism>
<evidence type="ECO:0000256" key="1">
    <source>
        <dbReference type="SAM" id="MobiDB-lite"/>
    </source>
</evidence>
<protein>
    <submittedName>
        <fullName evidence="4">Tape measure protein</fullName>
    </submittedName>
</protein>
<dbReference type="Pfam" id="PF09718">
    <property type="entry name" value="Tape_meas_lam_C"/>
    <property type="match status" value="1"/>
</dbReference>
<feature type="compositionally biased region" description="Basic and acidic residues" evidence="1">
    <location>
        <begin position="138"/>
        <end position="149"/>
    </location>
</feature>
<dbReference type="InterPro" id="IPR009628">
    <property type="entry name" value="Phage_tape_measure_N"/>
</dbReference>
<reference evidence="4 5" key="1">
    <citation type="submission" date="2020-12" db="EMBL/GenBank/DDBJ databases">
        <title>Complete genome sequence of Stenotrophomonas maltophilia phage Salva.</title>
        <authorList>
            <person name="Jefferson B."/>
            <person name="Yao G."/>
            <person name="Clark J."/>
            <person name="Le T."/>
            <person name="Young R."/>
            <person name="Gonzalez C."/>
            <person name="Liu M."/>
        </authorList>
    </citation>
    <scope>NUCLEOTIDE SEQUENCE [LARGE SCALE GENOMIC DNA]</scope>
</reference>
<evidence type="ECO:0000259" key="3">
    <source>
        <dbReference type="Pfam" id="PF09718"/>
    </source>
</evidence>
<dbReference type="InterPro" id="IPR006431">
    <property type="entry name" value="Phage_tape_meas_C"/>
</dbReference>
<feature type="domain" description="Bacteriophage tail tape measure N-terminal" evidence="2">
    <location>
        <begin position="182"/>
        <end position="388"/>
    </location>
</feature>
<feature type="compositionally biased region" description="Low complexity" evidence="1">
    <location>
        <begin position="150"/>
        <end position="175"/>
    </location>
</feature>
<dbReference type="EMBL" id="MW393850">
    <property type="protein sequence ID" value="QQM18213.1"/>
    <property type="molecule type" value="Genomic_DNA"/>
</dbReference>
<dbReference type="Proteomes" id="UP000595272">
    <property type="component" value="Segment"/>
</dbReference>
<evidence type="ECO:0000313" key="4">
    <source>
        <dbReference type="EMBL" id="QQM18213.1"/>
    </source>
</evidence>
<name>A0A8B6Q858_9CAUD</name>
<feature type="region of interest" description="Disordered" evidence="1">
    <location>
        <begin position="138"/>
        <end position="176"/>
    </location>
</feature>
<accession>A0A8B6Q858</accession>
<sequence length="1011" mass="108468">MSDIIDIQVKDTGTTTATKNLTQLGDAAIKSAEGVKTLKQALQLLTRGDFQKAKNGLAQASSNLASATRDATNATSTLSTAQTRSLVNEQKVALARQKLATETQRTQLVAAKLATETQRAATLAAQQALAEDRLASAQDRRAATAERAARAANQSAAATNKAAQTSNQAAKATQNFTNEQKKLSGAAEANRMHMVNVSYQLQDIVVGLASGQRPMTVFIQQGAQLYGIAQMMNISLAGLAKQIAIMSASFLANPIVLITAALTGAALATERYMSMQKDFNTALLSTNNYVGQTADNFDRLAESIAQKSGSSFAEAARGMTAVAASGKISAKQFEEISVIAVKMQRTVGTAAEDTIASYAELAKDPVATLEKLNQTQRFLTVEQYKRVKALEDEGRAQEAASEAIKLFMANQSQMAANIEAARGPALKLWDDLTTKISNATTELGRYIATAADASVVNYQQIGQGFGQLFSGNFRAGLRNIDQGVAREVYGPSDAEKRQNAEMADLTRRYNENRAAVEAAQKAEHARQIGMEKGKQSLREYEGGLSKVIARELELVKVRKLVKDAGMDPDGSGAGEVKRLMGLYDEKNKGPKGPKGPSDGSDEMLARLRKQNVLNEARVESERKLTETQRLLAEAQDYLEQKGSKLSASKRKLIEESMAQAKASGEAKEAAERELAVRERQIRMENALAKDEANIRQQNKLSLMSLTVDSETMDRTRRRLDIDKWYAAELDKLRQDNVAKDEDERMMAEEKLKESYDRRIDMEKQYQAGLAGMRDDWKVGMQGAAADYVKNMTDGANQTRNLFTNAFKGAEDAFVRFVTTGKFSFKDFANSIIADLARIAAQKAIAGIIGALIPGGGGLGMTVNQSVSTAGSNRKSEKGNAFGGGTGLSASSNRVVNGYRTFQFANGAAFANNGSLAERGAEAVMPLQRDSSGSLGVKAIGANGTPNVTVNVYGGNGDQTADAQASTDANGNFNIDVFLKGAAGEVANQIANRNGPVSKALQNTYGLRPQVG</sequence>
<keyword evidence="5" id="KW-1185">Reference proteome</keyword>
<dbReference type="Pfam" id="PF06791">
    <property type="entry name" value="TMP_2"/>
    <property type="match status" value="1"/>
</dbReference>
<dbReference type="NCBIfam" id="TIGR01541">
    <property type="entry name" value="tape_meas_lam_C"/>
    <property type="match status" value="1"/>
</dbReference>
<feature type="domain" description="Bacteriophage tail tape measure C-terminal" evidence="3">
    <location>
        <begin position="775"/>
        <end position="848"/>
    </location>
</feature>
<evidence type="ECO:0000259" key="2">
    <source>
        <dbReference type="Pfam" id="PF06791"/>
    </source>
</evidence>
<feature type="region of interest" description="Disordered" evidence="1">
    <location>
        <begin position="582"/>
        <end position="601"/>
    </location>
</feature>